<protein>
    <submittedName>
        <fullName evidence="3">Demethylrebeccamycin-D-glucose O-methyltransferase</fullName>
        <ecNumber evidence="3">2.1.1.164</ecNumber>
    </submittedName>
</protein>
<dbReference type="STRING" id="199441.BkAM31D_13045"/>
<dbReference type="RefSeq" id="WP_066149371.1">
    <property type="nucleotide sequence ID" value="NZ_CP020814.1"/>
</dbReference>
<dbReference type="PANTHER" id="PTHR44068:SF11">
    <property type="entry name" value="GERANYL DIPHOSPHATE 2-C-METHYLTRANSFERASE"/>
    <property type="match status" value="1"/>
</dbReference>
<keyword evidence="1 3" id="KW-0808">Transferase</keyword>
<dbReference type="InterPro" id="IPR013216">
    <property type="entry name" value="Methyltransf_11"/>
</dbReference>
<keyword evidence="4" id="KW-1185">Reference proteome</keyword>
<evidence type="ECO:0000259" key="2">
    <source>
        <dbReference type="Pfam" id="PF08241"/>
    </source>
</evidence>
<dbReference type="GO" id="GO:0032259">
    <property type="term" value="P:methylation"/>
    <property type="evidence" value="ECO:0007669"/>
    <property type="project" value="UniProtKB-KW"/>
</dbReference>
<dbReference type="AlphaFoldDB" id="A0A1X9MEY5"/>
<dbReference type="Pfam" id="PF08241">
    <property type="entry name" value="Methyltransf_11"/>
    <property type="match status" value="1"/>
</dbReference>
<organism evidence="3 4">
    <name type="scientific">Halalkalibacter krulwichiae</name>
    <dbReference type="NCBI Taxonomy" id="199441"/>
    <lineage>
        <taxon>Bacteria</taxon>
        <taxon>Bacillati</taxon>
        <taxon>Bacillota</taxon>
        <taxon>Bacilli</taxon>
        <taxon>Bacillales</taxon>
        <taxon>Bacillaceae</taxon>
        <taxon>Halalkalibacter</taxon>
    </lineage>
</organism>
<dbReference type="Proteomes" id="UP000193006">
    <property type="component" value="Chromosome"/>
</dbReference>
<dbReference type="Gene3D" id="3.40.50.150">
    <property type="entry name" value="Vaccinia Virus protein VP39"/>
    <property type="match status" value="1"/>
</dbReference>
<dbReference type="InterPro" id="IPR050447">
    <property type="entry name" value="Erg6_SMT_methyltransf"/>
</dbReference>
<dbReference type="EMBL" id="CP020814">
    <property type="protein sequence ID" value="ARK30683.1"/>
    <property type="molecule type" value="Genomic_DNA"/>
</dbReference>
<dbReference type="KEGG" id="bkw:BkAM31D_13045"/>
<proteinExistence type="predicted"/>
<dbReference type="PANTHER" id="PTHR44068">
    <property type="entry name" value="ZGC:194242"/>
    <property type="match status" value="1"/>
</dbReference>
<sequence length="237" mass="27001">MRKYSYLDFLAELEVNHAHPGGAASSYKMFENEDLDETKTVLDLGCGLGGTVVHLANTYKCNIYGVDNHSTMVKKAKDRIANQNLNAKILMASVENLPFKKETFDLIVVESVLSFVDITKALSECMRTLKKGGTLILNEMIVLQSISKEEQTRLKDFYQFSECNQDSDWVDLLINHGYIRIERLMFNDSQENEGIELELKPSIDPLLFDILDEHEKLMSDFKGKIGNVVLRCHKKND</sequence>
<name>A0A1X9MEY5_9BACI</name>
<dbReference type="CDD" id="cd02440">
    <property type="entry name" value="AdoMet_MTases"/>
    <property type="match status" value="1"/>
</dbReference>
<evidence type="ECO:0000313" key="4">
    <source>
        <dbReference type="Proteomes" id="UP000193006"/>
    </source>
</evidence>
<feature type="domain" description="Methyltransferase type 11" evidence="2">
    <location>
        <begin position="42"/>
        <end position="137"/>
    </location>
</feature>
<dbReference type="InterPro" id="IPR029063">
    <property type="entry name" value="SAM-dependent_MTases_sf"/>
</dbReference>
<dbReference type="EC" id="2.1.1.164" evidence="3"/>
<accession>A0A1X9MEY5</accession>
<dbReference type="GO" id="GO:0008757">
    <property type="term" value="F:S-adenosylmethionine-dependent methyltransferase activity"/>
    <property type="evidence" value="ECO:0007669"/>
    <property type="project" value="InterPro"/>
</dbReference>
<reference evidence="3 4" key="1">
    <citation type="submission" date="2017-04" db="EMBL/GenBank/DDBJ databases">
        <title>Bacillus krulwichiae AM31D Genome sequencing and assembly.</title>
        <authorList>
            <person name="Krulwich T.A."/>
            <person name="Anastor L."/>
            <person name="Ehrlich R."/>
            <person name="Ehrlich G.D."/>
            <person name="Janto B."/>
        </authorList>
    </citation>
    <scope>NUCLEOTIDE SEQUENCE [LARGE SCALE GENOMIC DNA]</scope>
    <source>
        <strain evidence="3 4">AM31D</strain>
    </source>
</reference>
<dbReference type="GO" id="GO:0102082">
    <property type="term" value="F:demethylrebeccamycin--D-glucose O-methyltransferase activity"/>
    <property type="evidence" value="ECO:0007669"/>
    <property type="project" value="UniProtKB-EC"/>
</dbReference>
<dbReference type="SUPFAM" id="SSF53335">
    <property type="entry name" value="S-adenosyl-L-methionine-dependent methyltransferases"/>
    <property type="match status" value="1"/>
</dbReference>
<gene>
    <name evidence="3" type="primary">rebM</name>
    <name evidence="3" type="ORF">BkAM31D_13045</name>
</gene>
<keyword evidence="3" id="KW-0489">Methyltransferase</keyword>
<evidence type="ECO:0000313" key="3">
    <source>
        <dbReference type="EMBL" id="ARK30683.1"/>
    </source>
</evidence>
<evidence type="ECO:0000256" key="1">
    <source>
        <dbReference type="ARBA" id="ARBA00022679"/>
    </source>
</evidence>